<reference evidence="6 7" key="1">
    <citation type="submission" date="2016-12" db="EMBL/GenBank/DDBJ databases">
        <title>Genome sequencing of Methylocaldum marinum.</title>
        <authorList>
            <person name="Takeuchi M."/>
            <person name="Kamagata Y."/>
            <person name="Hiraoka S."/>
            <person name="Oshima K."/>
            <person name="Hattori M."/>
            <person name="Iwasaki W."/>
        </authorList>
    </citation>
    <scope>NUCLEOTIDE SEQUENCE [LARGE SCALE GENOMIC DNA]</scope>
    <source>
        <strain evidence="6 7">S8</strain>
    </source>
</reference>
<evidence type="ECO:0000313" key="7">
    <source>
        <dbReference type="Proteomes" id="UP000266313"/>
    </source>
</evidence>
<dbReference type="InterPro" id="IPR007318">
    <property type="entry name" value="Phopholipid_MeTrfase"/>
</dbReference>
<keyword evidence="7" id="KW-1185">Reference proteome</keyword>
<dbReference type="KEGG" id="mmai:sS8_4373"/>
<dbReference type="GO" id="GO:0016740">
    <property type="term" value="F:transferase activity"/>
    <property type="evidence" value="ECO:0007669"/>
    <property type="project" value="UniProtKB-ARBA"/>
</dbReference>
<evidence type="ECO:0000256" key="2">
    <source>
        <dbReference type="ARBA" id="ARBA00022692"/>
    </source>
</evidence>
<feature type="transmembrane region" description="Helical" evidence="5">
    <location>
        <begin position="205"/>
        <end position="224"/>
    </location>
</feature>
<keyword evidence="2 5" id="KW-0812">Transmembrane</keyword>
<name>A0A250KXA8_9GAMM</name>
<dbReference type="PANTHER" id="PTHR12714">
    <property type="entry name" value="PROTEIN-S ISOPRENYLCYSTEINE O-METHYLTRANSFERASE"/>
    <property type="match status" value="1"/>
</dbReference>
<keyword evidence="3 5" id="KW-1133">Transmembrane helix</keyword>
<evidence type="ECO:0000256" key="5">
    <source>
        <dbReference type="SAM" id="Phobius"/>
    </source>
</evidence>
<gene>
    <name evidence="6" type="ORF">sS8_4373</name>
</gene>
<feature type="transmembrane region" description="Helical" evidence="5">
    <location>
        <begin position="84"/>
        <end position="107"/>
    </location>
</feature>
<dbReference type="RefSeq" id="WP_170161202.1">
    <property type="nucleotide sequence ID" value="NZ_AP017928.1"/>
</dbReference>
<proteinExistence type="predicted"/>
<feature type="transmembrane region" description="Helical" evidence="5">
    <location>
        <begin position="21"/>
        <end position="47"/>
    </location>
</feature>
<sequence>MYNPFEPENSAARSRLMKPAAWIVYLIIGFEILFMISPAALYFYALYGPALNVLNRWEATAWLTQFFLPHISTTRSPVLNALPWIGGISTLIGLAWFLAAAGQLYWNKFRRKGLVTTGLYAFSRHPQYTALALLGFGTLLMWPRFLVLVAYVAMLFMYRYLATLEERRCEAQFGQAYRDYQARTPPILPFIPHSASLGEQPRSGLGVPIAVASLIATLLIGFGLREYTLSEITAVYPDRAAVLSPAPLSKEELLAAYRTAFKNSEVPQLLARFGADPLVIHVVPRDWHLADLPIEVAPGRAGHQAPANFDRRFYKILFSRARTHEMGAAGKDIVRSAHGIDPLLSVDVDIAVGKVSAIGKPPAHVMWGDIPTPLF</sequence>
<dbReference type="AlphaFoldDB" id="A0A250KXA8"/>
<comment type="subcellular location">
    <subcellularLocation>
        <location evidence="1">Endomembrane system</location>
        <topology evidence="1">Multi-pass membrane protein</topology>
    </subcellularLocation>
</comment>
<keyword evidence="4 5" id="KW-0472">Membrane</keyword>
<dbReference type="Proteomes" id="UP000266313">
    <property type="component" value="Chromosome"/>
</dbReference>
<dbReference type="PANTHER" id="PTHR12714:SF9">
    <property type="entry name" value="PROTEIN-S-ISOPRENYLCYSTEINE O-METHYLTRANSFERASE"/>
    <property type="match status" value="1"/>
</dbReference>
<evidence type="ECO:0000256" key="1">
    <source>
        <dbReference type="ARBA" id="ARBA00004127"/>
    </source>
</evidence>
<accession>A0A250KXA8</accession>
<dbReference type="Gene3D" id="1.20.120.1630">
    <property type="match status" value="1"/>
</dbReference>
<protein>
    <recommendedName>
        <fullName evidence="8">Isoprenylcysteine carboxyl methyltransferase</fullName>
    </recommendedName>
</protein>
<evidence type="ECO:0000313" key="6">
    <source>
        <dbReference type="EMBL" id="BBA36303.1"/>
    </source>
</evidence>
<evidence type="ECO:0000256" key="4">
    <source>
        <dbReference type="ARBA" id="ARBA00023136"/>
    </source>
</evidence>
<evidence type="ECO:0008006" key="8">
    <source>
        <dbReference type="Google" id="ProtNLM"/>
    </source>
</evidence>
<dbReference type="EMBL" id="AP017928">
    <property type="protein sequence ID" value="BBA36303.1"/>
    <property type="molecule type" value="Genomic_DNA"/>
</dbReference>
<dbReference type="GO" id="GO:0012505">
    <property type="term" value="C:endomembrane system"/>
    <property type="evidence" value="ECO:0007669"/>
    <property type="project" value="UniProtKB-SubCell"/>
</dbReference>
<evidence type="ECO:0000256" key="3">
    <source>
        <dbReference type="ARBA" id="ARBA00022989"/>
    </source>
</evidence>
<dbReference type="Pfam" id="PF04191">
    <property type="entry name" value="PEMT"/>
    <property type="match status" value="1"/>
</dbReference>
<organism evidence="6 7">
    <name type="scientific">Methylocaldum marinum</name>
    <dbReference type="NCBI Taxonomy" id="1432792"/>
    <lineage>
        <taxon>Bacteria</taxon>
        <taxon>Pseudomonadati</taxon>
        <taxon>Pseudomonadota</taxon>
        <taxon>Gammaproteobacteria</taxon>
        <taxon>Methylococcales</taxon>
        <taxon>Methylococcaceae</taxon>
        <taxon>Methylocaldum</taxon>
    </lineage>
</organism>
<feature type="transmembrane region" description="Helical" evidence="5">
    <location>
        <begin position="128"/>
        <end position="158"/>
    </location>
</feature>